<gene>
    <name evidence="7" type="ORF">AVDCRST_MAG81-1213</name>
</gene>
<dbReference type="CDD" id="cd11644">
    <property type="entry name" value="Precorrin-6Y-MT"/>
    <property type="match status" value="1"/>
</dbReference>
<dbReference type="InterPro" id="IPR000878">
    <property type="entry name" value="4pyrrol_Mease"/>
</dbReference>
<dbReference type="GO" id="GO:0046025">
    <property type="term" value="F:precorrin-6Y C5,15-methyltransferase (decarboxylating) activity"/>
    <property type="evidence" value="ECO:0007669"/>
    <property type="project" value="UniProtKB-EC"/>
</dbReference>
<dbReference type="EC" id="2.1.1.132" evidence="7"/>
<dbReference type="Gene3D" id="3.40.1010.10">
    <property type="entry name" value="Cobalt-precorrin-4 Transmethylase, Domain 1"/>
    <property type="match status" value="1"/>
</dbReference>
<evidence type="ECO:0000259" key="6">
    <source>
        <dbReference type="Pfam" id="PF00590"/>
    </source>
</evidence>
<keyword evidence="4 7" id="KW-0808">Transferase</keyword>
<evidence type="ECO:0000256" key="2">
    <source>
        <dbReference type="ARBA" id="ARBA00022573"/>
    </source>
</evidence>
<dbReference type="GO" id="GO:0008276">
    <property type="term" value="F:protein methyltransferase activity"/>
    <property type="evidence" value="ECO:0007669"/>
    <property type="project" value="InterPro"/>
</dbReference>
<dbReference type="InterPro" id="IPR012818">
    <property type="entry name" value="CbiE"/>
</dbReference>
<dbReference type="NCBIfam" id="TIGR02469">
    <property type="entry name" value="CbiT"/>
    <property type="match status" value="1"/>
</dbReference>
<dbReference type="SUPFAM" id="SSF53790">
    <property type="entry name" value="Tetrapyrrole methylase"/>
    <property type="match status" value="1"/>
</dbReference>
<dbReference type="Pfam" id="PF00590">
    <property type="entry name" value="TP_methylase"/>
    <property type="match status" value="1"/>
</dbReference>
<protein>
    <submittedName>
        <fullName evidence="7">Precorrin-6Y C(5,15)-methyltransferase [decarboxylating]</fullName>
        <ecNumber evidence="7">2.1.1.132</ecNumber>
    </submittedName>
</protein>
<dbReference type="Gene3D" id="3.40.50.150">
    <property type="entry name" value="Vaccinia Virus protein VP39"/>
    <property type="match status" value="1"/>
</dbReference>
<dbReference type="EMBL" id="CADCWO010000064">
    <property type="protein sequence ID" value="CAA9565965.1"/>
    <property type="molecule type" value="Genomic_DNA"/>
</dbReference>
<dbReference type="NCBIfam" id="TIGR02467">
    <property type="entry name" value="CbiE"/>
    <property type="match status" value="1"/>
</dbReference>
<dbReference type="PANTHER" id="PTHR43182:SF1">
    <property type="entry name" value="COBALT-PRECORRIN-7 C(5)-METHYLTRANSFERASE"/>
    <property type="match status" value="1"/>
</dbReference>
<evidence type="ECO:0000256" key="3">
    <source>
        <dbReference type="ARBA" id="ARBA00022603"/>
    </source>
</evidence>
<dbReference type="InterPro" id="IPR035996">
    <property type="entry name" value="4pyrrol_Methylase_sf"/>
</dbReference>
<accession>A0A6J4V455</accession>
<evidence type="ECO:0000313" key="7">
    <source>
        <dbReference type="EMBL" id="CAA9565965.1"/>
    </source>
</evidence>
<feature type="domain" description="Tetrapyrrole methylase" evidence="6">
    <location>
        <begin position="11"/>
        <end position="193"/>
    </location>
</feature>
<keyword evidence="2" id="KW-0169">Cobalamin biosynthesis</keyword>
<dbReference type="GO" id="GO:0032259">
    <property type="term" value="P:methylation"/>
    <property type="evidence" value="ECO:0007669"/>
    <property type="project" value="UniProtKB-KW"/>
</dbReference>
<proteinExistence type="predicted"/>
<name>A0A6J4V455_9CYAN</name>
<dbReference type="PIRSF" id="PIRSF036428">
    <property type="entry name" value="CobL"/>
    <property type="match status" value="1"/>
</dbReference>
<dbReference type="GO" id="GO:0009236">
    <property type="term" value="P:cobalamin biosynthetic process"/>
    <property type="evidence" value="ECO:0007669"/>
    <property type="project" value="UniProtKB-UniPathway"/>
</dbReference>
<dbReference type="AlphaFoldDB" id="A0A6J4V455"/>
<evidence type="ECO:0000256" key="1">
    <source>
        <dbReference type="ARBA" id="ARBA00004953"/>
    </source>
</evidence>
<organism evidence="7">
    <name type="scientific">uncultured Synechococcales cyanobacterium</name>
    <dbReference type="NCBI Taxonomy" id="1936017"/>
    <lineage>
        <taxon>Bacteria</taxon>
        <taxon>Bacillati</taxon>
        <taxon>Cyanobacteriota</taxon>
        <taxon>Cyanophyceae</taxon>
        <taxon>Synechococcales</taxon>
        <taxon>environmental samples</taxon>
    </lineage>
</organism>
<dbReference type="InterPro" id="IPR014777">
    <property type="entry name" value="4pyrrole_Mease_sub1"/>
</dbReference>
<dbReference type="CDD" id="cd02440">
    <property type="entry name" value="AdoMet_MTases"/>
    <property type="match status" value="1"/>
</dbReference>
<dbReference type="PANTHER" id="PTHR43182">
    <property type="entry name" value="COBALT-PRECORRIN-6B C(15)-METHYLTRANSFERASE (DECARBOXYLATING)"/>
    <property type="match status" value="1"/>
</dbReference>
<evidence type="ECO:0000256" key="4">
    <source>
        <dbReference type="ARBA" id="ARBA00022679"/>
    </source>
</evidence>
<keyword evidence="3 7" id="KW-0489">Methyltransferase</keyword>
<dbReference type="InterPro" id="IPR029063">
    <property type="entry name" value="SAM-dependent_MTases_sf"/>
</dbReference>
<dbReference type="UniPathway" id="UPA00148"/>
<dbReference type="InterPro" id="IPR006365">
    <property type="entry name" value="Cbl_synth_CobL"/>
</dbReference>
<sequence length="428" mass="45671">MSSRDFKQKWLSIVGVGEDGLAGLSPAGQSLIDQAAILVGGERHLAMLPVADTREKLSWTAPIEESVNEVIQRRGQPVCVLASGDPMCYGIGVTLTRHISIAEITIVPAPSAFSLACARLGWSLTEVETLSLCGRDPALLNAVLYAGARLLVLSADRSTPITAAQLLVQQGFGDSQITVLERMGGTHERIVAGIASSWTATDLADLNTIAITCIPASLPLLSSCNRSALPDTAYQHDGQLTKYEVRAVTLAALAPLPGQLLWDVGAGCGSIGIEWIRSDRRCQAIAIEQHPNRLQYIADNAIALGTPHLKIVAGKAPDVLKNLPQPNAIFIGGGLITPELFETCWQALLPGGRLVANAVTVESEQMVFKGQSKLGGELTRIVIQRAEPVGKFLGWKAMAPVTQWVVVKLRPNGEPKRDPNYLGHVTQA</sequence>
<dbReference type="InterPro" id="IPR014008">
    <property type="entry name" value="Cbl_synth_MTase_CbiT"/>
</dbReference>
<keyword evidence="5" id="KW-0949">S-adenosyl-L-methionine</keyword>
<comment type="pathway">
    <text evidence="1">Cofactor biosynthesis; adenosylcobalamin biosynthesis.</text>
</comment>
<dbReference type="InterPro" id="IPR050714">
    <property type="entry name" value="Cobalamin_biosynth_MTase"/>
</dbReference>
<evidence type="ECO:0000256" key="5">
    <source>
        <dbReference type="ARBA" id="ARBA00022691"/>
    </source>
</evidence>
<reference evidence="7" key="1">
    <citation type="submission" date="2020-02" db="EMBL/GenBank/DDBJ databases">
        <authorList>
            <person name="Meier V. D."/>
        </authorList>
    </citation>
    <scope>NUCLEOTIDE SEQUENCE</scope>
    <source>
        <strain evidence="7">AVDCRST_MAG81</strain>
    </source>
</reference>
<dbReference type="SUPFAM" id="SSF53335">
    <property type="entry name" value="S-adenosyl-L-methionine-dependent methyltransferases"/>
    <property type="match status" value="1"/>
</dbReference>